<keyword evidence="2" id="KW-0012">Acyltransferase</keyword>
<comment type="caution">
    <text evidence="4">The sequence shown here is derived from an EMBL/GenBank/DDBJ whole genome shotgun (WGS) entry which is preliminary data.</text>
</comment>
<dbReference type="Gene3D" id="3.40.630.30">
    <property type="match status" value="1"/>
</dbReference>
<keyword evidence="5" id="KW-1185">Reference proteome</keyword>
<dbReference type="PROSITE" id="PS51186">
    <property type="entry name" value="GNAT"/>
    <property type="match status" value="1"/>
</dbReference>
<dbReference type="Pfam" id="PF00583">
    <property type="entry name" value="Acetyltransf_1"/>
    <property type="match status" value="1"/>
</dbReference>
<evidence type="ECO:0000256" key="1">
    <source>
        <dbReference type="ARBA" id="ARBA00022679"/>
    </source>
</evidence>
<dbReference type="InterPro" id="IPR051016">
    <property type="entry name" value="Diverse_Substrate_AcTransf"/>
</dbReference>
<dbReference type="InterPro" id="IPR016181">
    <property type="entry name" value="Acyl_CoA_acyltransferase"/>
</dbReference>
<dbReference type="Proteomes" id="UP000321058">
    <property type="component" value="Unassembled WGS sequence"/>
</dbReference>
<keyword evidence="1 4" id="KW-0808">Transferase</keyword>
<evidence type="ECO:0000313" key="5">
    <source>
        <dbReference type="Proteomes" id="UP000321058"/>
    </source>
</evidence>
<dbReference type="SUPFAM" id="SSF55729">
    <property type="entry name" value="Acyl-CoA N-acyltransferases (Nat)"/>
    <property type="match status" value="1"/>
</dbReference>
<organism evidence="4 5">
    <name type="scientific">Reyranella soli</name>
    <dbReference type="NCBI Taxonomy" id="1230389"/>
    <lineage>
        <taxon>Bacteria</taxon>
        <taxon>Pseudomonadati</taxon>
        <taxon>Pseudomonadota</taxon>
        <taxon>Alphaproteobacteria</taxon>
        <taxon>Hyphomicrobiales</taxon>
        <taxon>Reyranellaceae</taxon>
        <taxon>Reyranella</taxon>
    </lineage>
</organism>
<feature type="domain" description="N-acetyltransferase" evidence="3">
    <location>
        <begin position="2"/>
        <end position="145"/>
    </location>
</feature>
<evidence type="ECO:0000256" key="2">
    <source>
        <dbReference type="ARBA" id="ARBA00023315"/>
    </source>
</evidence>
<accession>A0A512N7T4</accession>
<proteinExistence type="predicted"/>
<dbReference type="CDD" id="cd04301">
    <property type="entry name" value="NAT_SF"/>
    <property type="match status" value="1"/>
</dbReference>
<sequence>MIEITPLRQDDRAAWQPLAVGYNTFYERTMPDGIYDHVWRRLMDAKELNGLAARLDGRVVGIAHFFFHTNVWVDEVCYLADLFVDEQVRGQGAARLLIEAVADRARERGCRRYYWLTQQHNVRARGLYDKVARFAGFIRYDYPMG</sequence>
<dbReference type="PANTHER" id="PTHR10545">
    <property type="entry name" value="DIAMINE N-ACETYLTRANSFERASE"/>
    <property type="match status" value="1"/>
</dbReference>
<evidence type="ECO:0000259" key="3">
    <source>
        <dbReference type="PROSITE" id="PS51186"/>
    </source>
</evidence>
<reference evidence="4 5" key="1">
    <citation type="submission" date="2019-07" db="EMBL/GenBank/DDBJ databases">
        <title>Whole genome shotgun sequence of Reyranella soli NBRC 108950.</title>
        <authorList>
            <person name="Hosoyama A."/>
            <person name="Uohara A."/>
            <person name="Ohji S."/>
            <person name="Ichikawa N."/>
        </authorList>
    </citation>
    <scope>NUCLEOTIDE SEQUENCE [LARGE SCALE GENOMIC DNA]</scope>
    <source>
        <strain evidence="4 5">NBRC 108950</strain>
    </source>
</reference>
<dbReference type="InterPro" id="IPR000182">
    <property type="entry name" value="GNAT_dom"/>
</dbReference>
<dbReference type="RefSeq" id="WP_147149139.1">
    <property type="nucleotide sequence ID" value="NZ_BKAJ01000033.1"/>
</dbReference>
<name>A0A512N7T4_9HYPH</name>
<evidence type="ECO:0000313" key="4">
    <source>
        <dbReference type="EMBL" id="GEP55035.1"/>
    </source>
</evidence>
<gene>
    <name evidence="4" type="ORF">RSO01_22010</name>
</gene>
<protein>
    <submittedName>
        <fullName evidence="4">N-acetyltransferase</fullName>
    </submittedName>
</protein>
<dbReference type="EMBL" id="BKAJ01000033">
    <property type="protein sequence ID" value="GEP55035.1"/>
    <property type="molecule type" value="Genomic_DNA"/>
</dbReference>
<dbReference type="AlphaFoldDB" id="A0A512N7T4"/>
<dbReference type="OrthoDB" id="9805924at2"/>
<dbReference type="GO" id="GO:0008080">
    <property type="term" value="F:N-acetyltransferase activity"/>
    <property type="evidence" value="ECO:0007669"/>
    <property type="project" value="TreeGrafter"/>
</dbReference>
<dbReference type="PANTHER" id="PTHR10545:SF42">
    <property type="entry name" value="ACETYLTRANSFERASE"/>
    <property type="match status" value="1"/>
</dbReference>